<comment type="subcellular location">
    <subcellularLocation>
        <location evidence="1">Endoplasmic reticulum membrane</location>
        <topology evidence="1">Single-pass membrane protein</topology>
    </subcellularLocation>
</comment>
<evidence type="ECO:0000256" key="12">
    <source>
        <dbReference type="ARBA" id="ARBA00023136"/>
    </source>
</evidence>
<dbReference type="EMBL" id="GL377613">
    <property type="protein sequence ID" value="EFJ17597.1"/>
    <property type="molecule type" value="Genomic_DNA"/>
</dbReference>
<dbReference type="PANTHER" id="PTHR45909">
    <property type="entry name" value="ADP-RIBOSYLATION FACTOR-RELATED PROTEIN 1"/>
    <property type="match status" value="1"/>
</dbReference>
<dbReference type="OMA" id="CWIDERA"/>
<keyword evidence="8" id="KW-0256">Endoplasmic reticulum</keyword>
<keyword evidence="9" id="KW-0813">Transport</keyword>
<dbReference type="CDD" id="cd04105">
    <property type="entry name" value="SR_beta"/>
    <property type="match status" value="1"/>
</dbReference>
<evidence type="ECO:0000256" key="1">
    <source>
        <dbReference type="ARBA" id="ARBA00004389"/>
    </source>
</evidence>
<organism evidence="18">
    <name type="scientific">Selaginella moellendorffii</name>
    <name type="common">Spikemoss</name>
    <dbReference type="NCBI Taxonomy" id="88036"/>
    <lineage>
        <taxon>Eukaryota</taxon>
        <taxon>Viridiplantae</taxon>
        <taxon>Streptophyta</taxon>
        <taxon>Embryophyta</taxon>
        <taxon>Tracheophyta</taxon>
        <taxon>Lycopodiopsida</taxon>
        <taxon>Selaginellales</taxon>
        <taxon>Selaginellaceae</taxon>
        <taxon>Selaginella</taxon>
    </lineage>
</organism>
<evidence type="ECO:0000256" key="8">
    <source>
        <dbReference type="ARBA" id="ARBA00022824"/>
    </source>
</evidence>
<dbReference type="GO" id="GO:0045047">
    <property type="term" value="P:protein targeting to ER"/>
    <property type="evidence" value="ECO:0000318"/>
    <property type="project" value="GO_Central"/>
</dbReference>
<dbReference type="GO" id="GO:0016192">
    <property type="term" value="P:vesicle-mediated transport"/>
    <property type="evidence" value="ECO:0007669"/>
    <property type="project" value="UniProtKB-KW"/>
</dbReference>
<proteinExistence type="inferred from homology"/>
<evidence type="ECO:0000256" key="16">
    <source>
        <dbReference type="SAM" id="Phobius"/>
    </source>
</evidence>
<dbReference type="STRING" id="88036.D8SDC1"/>
<evidence type="ECO:0000256" key="5">
    <source>
        <dbReference type="ARBA" id="ARBA00022692"/>
    </source>
</evidence>
<dbReference type="SUPFAM" id="SSF52540">
    <property type="entry name" value="P-loop containing nucleoside triphosphate hydrolases"/>
    <property type="match status" value="1"/>
</dbReference>
<dbReference type="GO" id="GO:0003924">
    <property type="term" value="F:GTPase activity"/>
    <property type="evidence" value="ECO:0007669"/>
    <property type="project" value="InterPro"/>
</dbReference>
<dbReference type="PROSITE" id="PS51417">
    <property type="entry name" value="ARF"/>
    <property type="match status" value="1"/>
</dbReference>
<keyword evidence="15" id="KW-0479">Metal-binding</keyword>
<evidence type="ECO:0000256" key="10">
    <source>
        <dbReference type="ARBA" id="ARBA00022989"/>
    </source>
</evidence>
<feature type="binding site" evidence="15">
    <location>
        <position position="56"/>
    </location>
    <ligand>
        <name>Mg(2+)</name>
        <dbReference type="ChEBI" id="CHEBI:18420"/>
    </ligand>
</feature>
<feature type="binding site" evidence="14">
    <location>
        <position position="104"/>
    </location>
    <ligand>
        <name>GTP</name>
        <dbReference type="ChEBI" id="CHEBI:37565"/>
    </ligand>
</feature>
<dbReference type="KEGG" id="smo:SELMODRAFT_444837"/>
<dbReference type="InterPro" id="IPR006689">
    <property type="entry name" value="Small_GTPase_ARF/SAR"/>
</dbReference>
<dbReference type="Gene3D" id="3.40.50.300">
    <property type="entry name" value="P-loop containing nucleotide triphosphate hydrolases"/>
    <property type="match status" value="1"/>
</dbReference>
<evidence type="ECO:0000313" key="17">
    <source>
        <dbReference type="EMBL" id="EFJ17597.1"/>
    </source>
</evidence>
<keyword evidence="13 17" id="KW-0675">Receptor</keyword>
<dbReference type="Pfam" id="PF09439">
    <property type="entry name" value="SRPRB"/>
    <property type="match status" value="1"/>
</dbReference>
<comment type="similarity">
    <text evidence="3">Belongs to the small GTPase superfamily. Arf family.</text>
</comment>
<dbReference type="InterPro" id="IPR024156">
    <property type="entry name" value="Small_GTPase_ARF"/>
</dbReference>
<evidence type="ECO:0000256" key="6">
    <source>
        <dbReference type="ARBA" id="ARBA00022707"/>
    </source>
</evidence>
<dbReference type="AlphaFoldDB" id="D8SDC1"/>
<keyword evidence="15" id="KW-0460">Magnesium</keyword>
<evidence type="ECO:0000256" key="11">
    <source>
        <dbReference type="ARBA" id="ARBA00023134"/>
    </source>
</evidence>
<evidence type="ECO:0000256" key="15">
    <source>
        <dbReference type="PIRSR" id="PIRSR606689-2"/>
    </source>
</evidence>
<reference evidence="17 18" key="1">
    <citation type="journal article" date="2011" name="Science">
        <title>The Selaginella genome identifies genetic changes associated with the evolution of vascular plants.</title>
        <authorList>
            <person name="Banks J.A."/>
            <person name="Nishiyama T."/>
            <person name="Hasebe M."/>
            <person name="Bowman J.L."/>
            <person name="Gribskov M."/>
            <person name="dePamphilis C."/>
            <person name="Albert V.A."/>
            <person name="Aono N."/>
            <person name="Aoyama T."/>
            <person name="Ambrose B.A."/>
            <person name="Ashton N.W."/>
            <person name="Axtell M.J."/>
            <person name="Barker E."/>
            <person name="Barker M.S."/>
            <person name="Bennetzen J.L."/>
            <person name="Bonawitz N.D."/>
            <person name="Chapple C."/>
            <person name="Cheng C."/>
            <person name="Correa L.G."/>
            <person name="Dacre M."/>
            <person name="DeBarry J."/>
            <person name="Dreyer I."/>
            <person name="Elias M."/>
            <person name="Engstrom E.M."/>
            <person name="Estelle M."/>
            <person name="Feng L."/>
            <person name="Finet C."/>
            <person name="Floyd S.K."/>
            <person name="Frommer W.B."/>
            <person name="Fujita T."/>
            <person name="Gramzow L."/>
            <person name="Gutensohn M."/>
            <person name="Harholt J."/>
            <person name="Hattori M."/>
            <person name="Heyl A."/>
            <person name="Hirai T."/>
            <person name="Hiwatashi Y."/>
            <person name="Ishikawa M."/>
            <person name="Iwata M."/>
            <person name="Karol K.G."/>
            <person name="Koehler B."/>
            <person name="Kolukisaoglu U."/>
            <person name="Kubo M."/>
            <person name="Kurata T."/>
            <person name="Lalonde S."/>
            <person name="Li K."/>
            <person name="Li Y."/>
            <person name="Litt A."/>
            <person name="Lyons E."/>
            <person name="Manning G."/>
            <person name="Maruyama T."/>
            <person name="Michael T.P."/>
            <person name="Mikami K."/>
            <person name="Miyazaki S."/>
            <person name="Morinaga S."/>
            <person name="Murata T."/>
            <person name="Mueller-Roeber B."/>
            <person name="Nelson D.R."/>
            <person name="Obara M."/>
            <person name="Oguri Y."/>
            <person name="Olmstead R.G."/>
            <person name="Onodera N."/>
            <person name="Petersen B.L."/>
            <person name="Pils B."/>
            <person name="Prigge M."/>
            <person name="Rensing S.A."/>
            <person name="Riano-Pachon D.M."/>
            <person name="Roberts A.W."/>
            <person name="Sato Y."/>
            <person name="Scheller H.V."/>
            <person name="Schulz B."/>
            <person name="Schulz C."/>
            <person name="Shakirov E.V."/>
            <person name="Shibagaki N."/>
            <person name="Shinohara N."/>
            <person name="Shippen D.E."/>
            <person name="Soerensen I."/>
            <person name="Sotooka R."/>
            <person name="Sugimoto N."/>
            <person name="Sugita M."/>
            <person name="Sumikawa N."/>
            <person name="Tanurdzic M."/>
            <person name="Theissen G."/>
            <person name="Ulvskov P."/>
            <person name="Wakazuki S."/>
            <person name="Weng J.K."/>
            <person name="Willats W.W."/>
            <person name="Wipf D."/>
            <person name="Wolf P.G."/>
            <person name="Yang L."/>
            <person name="Zimmer A.D."/>
            <person name="Zhu Q."/>
            <person name="Mitros T."/>
            <person name="Hellsten U."/>
            <person name="Loque D."/>
            <person name="Otillar R."/>
            <person name="Salamov A."/>
            <person name="Schmutz J."/>
            <person name="Shapiro H."/>
            <person name="Lindquist E."/>
            <person name="Lucas S."/>
            <person name="Rokhsar D."/>
            <person name="Grigoriev I.V."/>
        </authorList>
    </citation>
    <scope>NUCLEOTIDE SEQUENCE [LARGE SCALE GENOMIC DNA]</scope>
</reference>
<dbReference type="eggNOG" id="KOG0090">
    <property type="taxonomic scope" value="Eukaryota"/>
</dbReference>
<gene>
    <name evidence="17" type="primary">SRPRB-2</name>
    <name evidence="17" type="ORF">SELMODRAFT_444837</name>
</gene>
<evidence type="ECO:0000256" key="4">
    <source>
        <dbReference type="ARBA" id="ARBA00020256"/>
    </source>
</evidence>
<feature type="binding site" evidence="14">
    <location>
        <begin position="49"/>
        <end position="56"/>
    </location>
    <ligand>
        <name>GTP</name>
        <dbReference type="ChEBI" id="CHEBI:37565"/>
    </ligand>
</feature>
<protein>
    <recommendedName>
        <fullName evidence="4">Signal recognition particle receptor subunit beta</fullName>
    </recommendedName>
</protein>
<dbReference type="HOGENOM" id="CLU_046625_1_0_1"/>
<dbReference type="GO" id="GO:0046872">
    <property type="term" value="F:metal ion binding"/>
    <property type="evidence" value="ECO:0007669"/>
    <property type="project" value="UniProtKB-KW"/>
</dbReference>
<dbReference type="NCBIfam" id="TIGR00231">
    <property type="entry name" value="small_GTP"/>
    <property type="match status" value="1"/>
</dbReference>
<evidence type="ECO:0000256" key="3">
    <source>
        <dbReference type="ARBA" id="ARBA00010290"/>
    </source>
</evidence>
<evidence type="ECO:0000256" key="14">
    <source>
        <dbReference type="PIRSR" id="PIRSR606689-1"/>
    </source>
</evidence>
<evidence type="ECO:0000256" key="13">
    <source>
        <dbReference type="ARBA" id="ARBA00023170"/>
    </source>
</evidence>
<keyword evidence="9" id="KW-0931">ER-Golgi transport</keyword>
<keyword evidence="7 14" id="KW-0547">Nucleotide-binding</keyword>
<dbReference type="Proteomes" id="UP000001514">
    <property type="component" value="Unassembled WGS sequence"/>
</dbReference>
<dbReference type="GeneID" id="9647249"/>
<dbReference type="GO" id="GO:0005525">
    <property type="term" value="F:GTP binding"/>
    <property type="evidence" value="ECO:0007669"/>
    <property type="project" value="UniProtKB-KW"/>
</dbReference>
<dbReference type="InterPro" id="IPR005225">
    <property type="entry name" value="Small_GTP-bd"/>
</dbReference>
<dbReference type="Gramene" id="EFJ17597">
    <property type="protein sequence ID" value="EFJ17597"/>
    <property type="gene ID" value="SELMODRAFT_444837"/>
</dbReference>
<dbReference type="InterPro" id="IPR019009">
    <property type="entry name" value="SRP_receptor_beta_su"/>
</dbReference>
<keyword evidence="5 16" id="KW-0812">Transmembrane</keyword>
<feature type="transmembrane region" description="Helical" evidence="16">
    <location>
        <begin position="14"/>
        <end position="35"/>
    </location>
</feature>
<accession>D8SDC1</accession>
<evidence type="ECO:0000256" key="9">
    <source>
        <dbReference type="ARBA" id="ARBA00022892"/>
    </source>
</evidence>
<dbReference type="InterPro" id="IPR027417">
    <property type="entry name" value="P-loop_NTPase"/>
</dbReference>
<keyword evidence="10 16" id="KW-1133">Transmembrane helix</keyword>
<dbReference type="OrthoDB" id="41266at2759"/>
<dbReference type="InParanoid" id="D8SDC1"/>
<evidence type="ECO:0000256" key="7">
    <source>
        <dbReference type="ARBA" id="ARBA00022741"/>
    </source>
</evidence>
<dbReference type="GO" id="GO:0005785">
    <property type="term" value="C:signal recognition particle receptor complex"/>
    <property type="evidence" value="ECO:0000318"/>
    <property type="project" value="GO_Central"/>
</dbReference>
<keyword evidence="11 14" id="KW-0342">GTP-binding</keyword>
<evidence type="ECO:0000313" key="18">
    <source>
        <dbReference type="Proteomes" id="UP000001514"/>
    </source>
</evidence>
<name>D8SDC1_SELML</name>
<sequence length="246" mass="27367">MAQVELRRFSADTALYTTAAVFLVTLLLLVSVLVASLRRKKRNTIVILGLSGSGKTALFYQLRDSSLYEGTVTSMVPNEDTFLLHSEISKSGKIKPVHVVDLPGHPKLRPLLDDYLPKAQGILFMVDALDFVPNVRSTAEYLYEVLSKPLVVKRKLPVLIVCNKCDKVTAHSVDFIRKQLEKELDKLRVTRTTLEGSDVAAEIKPGIDGEPFKFSHCVNKVTMVETSVITGKVGEVQTFIREQVKP</sequence>
<keyword evidence="6" id="KW-0449">Lipoprotein</keyword>
<comment type="similarity">
    <text evidence="2">Belongs to the SRP receptor beta subunit family.</text>
</comment>
<evidence type="ECO:0000256" key="2">
    <source>
        <dbReference type="ARBA" id="ARBA00005619"/>
    </source>
</evidence>
<dbReference type="SMART" id="SM00178">
    <property type="entry name" value="SAR"/>
    <property type="match status" value="1"/>
</dbReference>
<keyword evidence="12 16" id="KW-0472">Membrane</keyword>
<feature type="binding site" evidence="14">
    <location>
        <begin position="163"/>
        <end position="166"/>
    </location>
    <ligand>
        <name>GTP</name>
        <dbReference type="ChEBI" id="CHEBI:37565"/>
    </ligand>
</feature>
<dbReference type="PANTHER" id="PTHR45909:SF1">
    <property type="entry name" value="ADP-RIBOSYLATION FACTOR-RELATED PROTEIN 1"/>
    <property type="match status" value="1"/>
</dbReference>
<keyword evidence="6" id="KW-0519">Myristate</keyword>
<keyword evidence="18" id="KW-1185">Reference proteome</keyword>
<dbReference type="FunCoup" id="D8SDC1">
    <property type="interactions" value="4514"/>
</dbReference>